<dbReference type="EMBL" id="CAUYUJ010014917">
    <property type="protein sequence ID" value="CAK0847624.1"/>
    <property type="molecule type" value="Genomic_DNA"/>
</dbReference>
<sequence length="184" mass="20413">MKQLLNVSQQGRDLAGVVLDALILPATCMLMTMMPEQTVLYAEAVKKAGKDHQLGPPFIWAMGGLLKALVSLGDSIGAQNAQIAQKAYSEYGEYSVDTKCELVPFCRQDKVYQKEQRRLTISCRDPFFRTMLIGSIMHIPGVKRKHGRAPAAHMGGEIQQFCFRNASEVIEDTEVRADHPQAFG</sequence>
<organism evidence="1 2">
    <name type="scientific">Prorocentrum cordatum</name>
    <dbReference type="NCBI Taxonomy" id="2364126"/>
    <lineage>
        <taxon>Eukaryota</taxon>
        <taxon>Sar</taxon>
        <taxon>Alveolata</taxon>
        <taxon>Dinophyceae</taxon>
        <taxon>Prorocentrales</taxon>
        <taxon>Prorocentraceae</taxon>
        <taxon>Prorocentrum</taxon>
    </lineage>
</organism>
<proteinExistence type="predicted"/>
<dbReference type="Proteomes" id="UP001189429">
    <property type="component" value="Unassembled WGS sequence"/>
</dbReference>
<feature type="non-terminal residue" evidence="1">
    <location>
        <position position="184"/>
    </location>
</feature>
<name>A0ABN9TNH2_9DINO</name>
<accession>A0ABN9TNH2</accession>
<comment type="caution">
    <text evidence="1">The sequence shown here is derived from an EMBL/GenBank/DDBJ whole genome shotgun (WGS) entry which is preliminary data.</text>
</comment>
<evidence type="ECO:0000313" key="2">
    <source>
        <dbReference type="Proteomes" id="UP001189429"/>
    </source>
</evidence>
<gene>
    <name evidence="1" type="ORF">PCOR1329_LOCUS40792</name>
</gene>
<keyword evidence="2" id="KW-1185">Reference proteome</keyword>
<reference evidence="1" key="1">
    <citation type="submission" date="2023-10" db="EMBL/GenBank/DDBJ databases">
        <authorList>
            <person name="Chen Y."/>
            <person name="Shah S."/>
            <person name="Dougan E. K."/>
            <person name="Thang M."/>
            <person name="Chan C."/>
        </authorList>
    </citation>
    <scope>NUCLEOTIDE SEQUENCE [LARGE SCALE GENOMIC DNA]</scope>
</reference>
<evidence type="ECO:0000313" key="1">
    <source>
        <dbReference type="EMBL" id="CAK0847624.1"/>
    </source>
</evidence>
<protein>
    <submittedName>
        <fullName evidence="1">Uncharacterized protein</fullName>
    </submittedName>
</protein>